<proteinExistence type="predicted"/>
<reference evidence="2 3" key="1">
    <citation type="journal article" date="2015" name="Genome Biol.">
        <title>Comparative genomics of Steinernema reveals deeply conserved gene regulatory networks.</title>
        <authorList>
            <person name="Dillman A.R."/>
            <person name="Macchietto M."/>
            <person name="Porter C.F."/>
            <person name="Rogers A."/>
            <person name="Williams B."/>
            <person name="Antoshechkin I."/>
            <person name="Lee M.M."/>
            <person name="Goodwin Z."/>
            <person name="Lu X."/>
            <person name="Lewis E.E."/>
            <person name="Goodrich-Blair H."/>
            <person name="Stock S.P."/>
            <person name="Adams B.J."/>
            <person name="Sternberg P.W."/>
            <person name="Mortazavi A."/>
        </authorList>
    </citation>
    <scope>NUCLEOTIDE SEQUENCE [LARGE SCALE GENOMIC DNA]</scope>
    <source>
        <strain evidence="2 3">ALL</strain>
    </source>
</reference>
<feature type="transmembrane region" description="Helical" evidence="1">
    <location>
        <begin position="38"/>
        <end position="68"/>
    </location>
</feature>
<keyword evidence="1" id="KW-0812">Transmembrane</keyword>
<reference evidence="2 3" key="2">
    <citation type="journal article" date="2019" name="G3 (Bethesda)">
        <title>Hybrid Assembly of the Genome of the Entomopathogenic Nematode Steinernema carpocapsae Identifies the X-Chromosome.</title>
        <authorList>
            <person name="Serra L."/>
            <person name="Macchietto M."/>
            <person name="Macias-Munoz A."/>
            <person name="McGill C.J."/>
            <person name="Rodriguez I.M."/>
            <person name="Rodriguez B."/>
            <person name="Murad R."/>
            <person name="Mortazavi A."/>
        </authorList>
    </citation>
    <scope>NUCLEOTIDE SEQUENCE [LARGE SCALE GENOMIC DNA]</scope>
    <source>
        <strain evidence="2 3">ALL</strain>
    </source>
</reference>
<keyword evidence="1" id="KW-1133">Transmembrane helix</keyword>
<keyword evidence="1" id="KW-0472">Membrane</keyword>
<dbReference type="AlphaFoldDB" id="A0A4U5NBM0"/>
<evidence type="ECO:0000313" key="3">
    <source>
        <dbReference type="Proteomes" id="UP000298663"/>
    </source>
</evidence>
<comment type="caution">
    <text evidence="2">The sequence shown here is derived from an EMBL/GenBank/DDBJ whole genome shotgun (WGS) entry which is preliminary data.</text>
</comment>
<organism evidence="2 3">
    <name type="scientific">Steinernema carpocapsae</name>
    <name type="common">Entomopathogenic nematode</name>
    <dbReference type="NCBI Taxonomy" id="34508"/>
    <lineage>
        <taxon>Eukaryota</taxon>
        <taxon>Metazoa</taxon>
        <taxon>Ecdysozoa</taxon>
        <taxon>Nematoda</taxon>
        <taxon>Chromadorea</taxon>
        <taxon>Rhabditida</taxon>
        <taxon>Tylenchina</taxon>
        <taxon>Panagrolaimomorpha</taxon>
        <taxon>Strongyloidoidea</taxon>
        <taxon>Steinernematidae</taxon>
        <taxon>Steinernema</taxon>
    </lineage>
</organism>
<protein>
    <submittedName>
        <fullName evidence="2">Uncharacterized protein</fullName>
    </submittedName>
</protein>
<dbReference type="Proteomes" id="UP000298663">
    <property type="component" value="Unassembled WGS sequence"/>
</dbReference>
<name>A0A4U5NBM0_STECR</name>
<evidence type="ECO:0000313" key="2">
    <source>
        <dbReference type="EMBL" id="TKR80014.1"/>
    </source>
</evidence>
<sequence>MNTLRTHIFLDCPWKNMFTLLWGSERDPPLGSISTIKFIFVCFGLRAPATMIAYLGHFAVFGVLDVLFSSCF</sequence>
<accession>A0A4U5NBM0</accession>
<keyword evidence="3" id="KW-1185">Reference proteome</keyword>
<evidence type="ECO:0000256" key="1">
    <source>
        <dbReference type="SAM" id="Phobius"/>
    </source>
</evidence>
<gene>
    <name evidence="2" type="ORF">L596_014152</name>
</gene>
<dbReference type="EMBL" id="AZBU02000004">
    <property type="protein sequence ID" value="TKR80014.1"/>
    <property type="molecule type" value="Genomic_DNA"/>
</dbReference>